<organism evidence="1">
    <name type="scientific">Anguilla anguilla</name>
    <name type="common">European freshwater eel</name>
    <name type="synonym">Muraena anguilla</name>
    <dbReference type="NCBI Taxonomy" id="7936"/>
    <lineage>
        <taxon>Eukaryota</taxon>
        <taxon>Metazoa</taxon>
        <taxon>Chordata</taxon>
        <taxon>Craniata</taxon>
        <taxon>Vertebrata</taxon>
        <taxon>Euteleostomi</taxon>
        <taxon>Actinopterygii</taxon>
        <taxon>Neopterygii</taxon>
        <taxon>Teleostei</taxon>
        <taxon>Anguilliformes</taxon>
        <taxon>Anguillidae</taxon>
        <taxon>Anguilla</taxon>
    </lineage>
</organism>
<name>A0A0E9TP23_ANGAN</name>
<dbReference type="EMBL" id="GBXM01054104">
    <property type="protein sequence ID" value="JAH54473.1"/>
    <property type="molecule type" value="Transcribed_RNA"/>
</dbReference>
<reference evidence="1" key="1">
    <citation type="submission" date="2014-11" db="EMBL/GenBank/DDBJ databases">
        <authorList>
            <person name="Amaro Gonzalez C."/>
        </authorList>
    </citation>
    <scope>NUCLEOTIDE SEQUENCE</scope>
</reference>
<accession>A0A0E9TP23</accession>
<sequence length="53" mass="5845">MNCVGWKCVQVIHGRYIITFKLGSKPTDLFPPLEMDRICTAALDTQGTMGTVS</sequence>
<reference evidence="1" key="2">
    <citation type="journal article" date="2015" name="Fish Shellfish Immunol.">
        <title>Early steps in the European eel (Anguilla anguilla)-Vibrio vulnificus interaction in the gills: Role of the RtxA13 toxin.</title>
        <authorList>
            <person name="Callol A."/>
            <person name="Pajuelo D."/>
            <person name="Ebbesson L."/>
            <person name="Teles M."/>
            <person name="MacKenzie S."/>
            <person name="Amaro C."/>
        </authorList>
    </citation>
    <scope>NUCLEOTIDE SEQUENCE</scope>
</reference>
<dbReference type="AlphaFoldDB" id="A0A0E9TP23"/>
<proteinExistence type="predicted"/>
<protein>
    <submittedName>
        <fullName evidence="1">Uncharacterized protein</fullName>
    </submittedName>
</protein>
<evidence type="ECO:0000313" key="1">
    <source>
        <dbReference type="EMBL" id="JAH54473.1"/>
    </source>
</evidence>